<proteinExistence type="predicted"/>
<dbReference type="FunFam" id="3.90.190.10:FF:000069">
    <property type="entry name" value="Phosphoglucan phosphatase DSP4, chloroplastic"/>
    <property type="match status" value="1"/>
</dbReference>
<accession>A0AAN7QS87</accession>
<evidence type="ECO:0000313" key="13">
    <source>
        <dbReference type="Proteomes" id="UP001346149"/>
    </source>
</evidence>
<dbReference type="Pfam" id="PF00534">
    <property type="entry name" value="Glycos_transf_1"/>
    <property type="match status" value="1"/>
</dbReference>
<comment type="caution">
    <text evidence="12">The sequence shown here is derived from an EMBL/GenBank/DDBJ whole genome shotgun (WGS) entry which is preliminary data.</text>
</comment>
<dbReference type="PROSITE" id="PS50054">
    <property type="entry name" value="TYR_PHOSPHATASE_DUAL"/>
    <property type="match status" value="1"/>
</dbReference>
<evidence type="ECO:0000256" key="4">
    <source>
        <dbReference type="ARBA" id="ARBA00022801"/>
    </source>
</evidence>
<dbReference type="SUPFAM" id="SSF81296">
    <property type="entry name" value="E set domains"/>
    <property type="match status" value="1"/>
</dbReference>
<dbReference type="PROSITE" id="PS50056">
    <property type="entry name" value="TYR_PHOSPHATASE_2"/>
    <property type="match status" value="1"/>
</dbReference>
<dbReference type="GO" id="GO:0009507">
    <property type="term" value="C:chloroplast"/>
    <property type="evidence" value="ECO:0007669"/>
    <property type="project" value="UniProtKB-ARBA"/>
</dbReference>
<feature type="region of interest" description="Disordered" evidence="9">
    <location>
        <begin position="54"/>
        <end position="74"/>
    </location>
</feature>
<dbReference type="Gene3D" id="3.90.190.10">
    <property type="entry name" value="Protein tyrosine phosphatase superfamily"/>
    <property type="match status" value="1"/>
</dbReference>
<gene>
    <name evidence="12" type="ORF">SAY86_005180</name>
</gene>
<evidence type="ECO:0000256" key="5">
    <source>
        <dbReference type="ARBA" id="ARBA00022912"/>
    </source>
</evidence>
<name>A0AAN7QS87_TRANT</name>
<dbReference type="SUPFAM" id="SSF53756">
    <property type="entry name" value="UDP-Glycosyltransferase/glycogen phosphorylase"/>
    <property type="match status" value="1"/>
</dbReference>
<evidence type="ECO:0000256" key="7">
    <source>
        <dbReference type="ARBA" id="ARBA00023277"/>
    </source>
</evidence>
<dbReference type="InterPro" id="IPR020422">
    <property type="entry name" value="TYR_PHOSPHATASE_DUAL_dom"/>
</dbReference>
<dbReference type="Pfam" id="PF00782">
    <property type="entry name" value="DSPc"/>
    <property type="match status" value="1"/>
</dbReference>
<evidence type="ECO:0000256" key="3">
    <source>
        <dbReference type="ARBA" id="ARBA00022676"/>
    </source>
</evidence>
<dbReference type="Gene3D" id="2.60.40.10">
    <property type="entry name" value="Immunoglobulins"/>
    <property type="match status" value="1"/>
</dbReference>
<feature type="domain" description="Tyrosine-protein phosphatase" evidence="10">
    <location>
        <begin position="94"/>
        <end position="251"/>
    </location>
</feature>
<evidence type="ECO:0000256" key="2">
    <source>
        <dbReference type="ARBA" id="ARBA00022640"/>
    </source>
</evidence>
<dbReference type="InterPro" id="IPR013783">
    <property type="entry name" value="Ig-like_fold"/>
</dbReference>
<evidence type="ECO:0000256" key="9">
    <source>
        <dbReference type="SAM" id="MobiDB-lite"/>
    </source>
</evidence>
<dbReference type="InterPro" id="IPR032640">
    <property type="entry name" value="AMPK1_CBM"/>
</dbReference>
<keyword evidence="5" id="KW-0904">Protein phosphatase</keyword>
<dbReference type="PANTHER" id="PTHR46635:SF2">
    <property type="entry name" value="GLYCOSYL TRANSFERASE FAMILY 1 DOMAIN-CONTAINING PROTEIN"/>
    <property type="match status" value="1"/>
</dbReference>
<evidence type="ECO:0000313" key="12">
    <source>
        <dbReference type="EMBL" id="KAK4776492.1"/>
    </source>
</evidence>
<keyword evidence="3" id="KW-0328">Glycosyltransferase</keyword>
<evidence type="ECO:0000256" key="6">
    <source>
        <dbReference type="ARBA" id="ARBA00022946"/>
    </source>
</evidence>
<evidence type="ECO:0000256" key="1">
    <source>
        <dbReference type="ARBA" id="ARBA00004474"/>
    </source>
</evidence>
<dbReference type="SUPFAM" id="SSF52799">
    <property type="entry name" value="(Phosphotyrosine protein) phosphatases II"/>
    <property type="match status" value="1"/>
</dbReference>
<dbReference type="InterPro" id="IPR014756">
    <property type="entry name" value="Ig_E-set"/>
</dbReference>
<evidence type="ECO:0000259" key="11">
    <source>
        <dbReference type="PROSITE" id="PS50056"/>
    </source>
</evidence>
<keyword evidence="4" id="KW-0378">Hydrolase</keyword>
<keyword evidence="6" id="KW-0809">Transit peptide</keyword>
<dbReference type="Pfam" id="PF16561">
    <property type="entry name" value="AMPK1_CBM"/>
    <property type="match status" value="1"/>
</dbReference>
<organism evidence="12 13">
    <name type="scientific">Trapa natans</name>
    <name type="common">Water chestnut</name>
    <dbReference type="NCBI Taxonomy" id="22666"/>
    <lineage>
        <taxon>Eukaryota</taxon>
        <taxon>Viridiplantae</taxon>
        <taxon>Streptophyta</taxon>
        <taxon>Embryophyta</taxon>
        <taxon>Tracheophyta</taxon>
        <taxon>Spermatophyta</taxon>
        <taxon>Magnoliopsida</taxon>
        <taxon>eudicotyledons</taxon>
        <taxon>Gunneridae</taxon>
        <taxon>Pentapetalae</taxon>
        <taxon>rosids</taxon>
        <taxon>malvids</taxon>
        <taxon>Myrtales</taxon>
        <taxon>Lythraceae</taxon>
        <taxon>Trapa</taxon>
    </lineage>
</organism>
<dbReference type="InterPro" id="IPR029021">
    <property type="entry name" value="Prot-tyrosine_phosphatase-like"/>
</dbReference>
<evidence type="ECO:0000256" key="8">
    <source>
        <dbReference type="ARBA" id="ARBA00081846"/>
    </source>
</evidence>
<keyword evidence="13" id="KW-1185">Reference proteome</keyword>
<dbReference type="CDD" id="cd02859">
    <property type="entry name" value="E_set_AMPKbeta_like_N"/>
    <property type="match status" value="1"/>
</dbReference>
<dbReference type="EMBL" id="JAXQNO010000018">
    <property type="protein sequence ID" value="KAK4776492.1"/>
    <property type="molecule type" value="Genomic_DNA"/>
</dbReference>
<keyword evidence="7" id="KW-0119">Carbohydrate metabolism</keyword>
<dbReference type="InterPro" id="IPR001296">
    <property type="entry name" value="Glyco_trans_1"/>
</dbReference>
<dbReference type="InterPro" id="IPR000387">
    <property type="entry name" value="Tyr_Pase_dom"/>
</dbReference>
<keyword evidence="2" id="KW-0934">Plastid</keyword>
<reference evidence="12 13" key="1">
    <citation type="journal article" date="2023" name="Hortic Res">
        <title>Pangenome of water caltrop reveals structural variations and asymmetric subgenome divergence after allopolyploidization.</title>
        <authorList>
            <person name="Zhang X."/>
            <person name="Chen Y."/>
            <person name="Wang L."/>
            <person name="Yuan Y."/>
            <person name="Fang M."/>
            <person name="Shi L."/>
            <person name="Lu R."/>
            <person name="Comes H.P."/>
            <person name="Ma Y."/>
            <person name="Chen Y."/>
            <person name="Huang G."/>
            <person name="Zhou Y."/>
            <person name="Zheng Z."/>
            <person name="Qiu Y."/>
        </authorList>
    </citation>
    <scope>NUCLEOTIDE SEQUENCE [LARGE SCALE GENOMIC DNA]</scope>
    <source>
        <strain evidence="12">F231</strain>
    </source>
</reference>
<dbReference type="Proteomes" id="UP001346149">
    <property type="component" value="Unassembled WGS sequence"/>
</dbReference>
<sequence>MYCLQSLPRSSALPLRSSKCHHQRKPVCCLSMKRAAESSDRHWSTSLKAISGSTSSAADMSDSDTREEKSETYSNNMTEAMGAVLTYRHELGMNYNFICPDLIVGSCLQIPDDVDKLRKIGVKTIFCLQQDPDLEYFGVDIKAIQEYSKSHDDIQHLRAQIRDFDAFDLRMRLPAVVSKLYKAINRNGGVTYIHCTAGLGRAPAVALAYMFWIQGYTLNDAHSLLQTKRSCFPKLYAIKSATADILTGCKKKPITLTWEDDNCSTVEVSGLDIGWGQRIPLKFDKNAATWILKRELPEGDYQYKYIVNGEWVCNENELVTSPNNDGHVNNCINVSDDDPSSASALLRKRLTTSDDPNLTNDERLLPELSYHFLRKEKPPFFMGRNSPADVDDNPSSGTYGLIRDRFPVKRNPGHYHDADHFRDYQGRSSRGRSGKSRFNRKGLLCLFPRLPGPFRGRSLFYGAILFAVFVFALASMVLQSSITSVFGRQGSERGRMLKEGLKFGSTLRFATPLQQLLEGGGLDRARLERRIGVRPPRIALILGNMKMDPQSLMLFTVVKNLHKLGYTFKIYAIEDGPTRSTWETIGSHISILDPEQYGHIDWSIYEGVLANSVELKEAIASLMQEPFCSLPFVWIIQEDILANRLTLYKEMGWNHLISQWRTAFSRANMILFSDLTMPMLYSVLDTGNFFVIPGSPVDVWSAEKYLENHLKYSLRDQYGIHEDDLVVLVIGSSFFYDGLSWDYAVTMHTIGSLLTKYARRNDAGRSFKFIFLCGNSTDGHDQALQEITSHLGLIPGSIRHFGMNADVNGALIMADIVLYGSSQDEQGFPPLLVRAMTFGIPLAVPDIPVITKYIIDGVHGIIFPKISPDALTNAFSLLISDGRLSHLALAVASSGKLLAKDMLTSECVTTYAKLLENILDFPSDVILPSSVSQLQKLSWEWNFMANEMENQEMNDMSQIDHENIPSQKYSVVYNMEEFAEHPRTTAQNDKEILLQNFPNEDDWEVLQEIEKSEESEEVEMKELEERMEKDPGEWNDIYRNARKSEKLNFESNERDEGELERTGQPVCIYEIYGGPGAWPFLHHGSLYRGLSLSKRGRRLRSDDVDAVSRLPLLNDSYYRDLLCEMGGMFAVANKIDNIHKRPWIGFQSWRAAGRKLSLTTAAEKVLEQMIQEKPKGDVIYFWAHLDMGSGVSGMEDALTFWSRCDILNGGGCRNAFEQAFRKMYSLPPQIEALPPMPEDGGHWSTLNSWVMPTPSFLEFMMFTRIFADSLDSLHSNISTSSFCLLGSTEVEKRHCYCRILELLVNVWAYHSARNMIYMDPQTGSLSEQHPIQLRRGFMWAKYLNFTLLKSMDEDLAEAADDDDYPSDFWLWPLTGEVHWQGVYEREREERYRLKMDKKRKTREKLYERMKFGYKQKSLGR</sequence>
<keyword evidence="3" id="KW-0808">Transferase</keyword>
<dbReference type="FunFam" id="2.60.40.10:FF:000992">
    <property type="entry name" value="Phosphoglucan phosphatase DSP4, chloroplastic"/>
    <property type="match status" value="1"/>
</dbReference>
<comment type="subcellular location">
    <subcellularLocation>
        <location evidence="1">Plastid</location>
    </subcellularLocation>
</comment>
<dbReference type="GO" id="GO:0019203">
    <property type="term" value="F:carbohydrate phosphatase activity"/>
    <property type="evidence" value="ECO:0007669"/>
    <property type="project" value="InterPro"/>
</dbReference>
<feature type="domain" description="Tyrosine specific protein phosphatases" evidence="11">
    <location>
        <begin position="171"/>
        <end position="229"/>
    </location>
</feature>
<dbReference type="InterPro" id="IPR000340">
    <property type="entry name" value="Dual-sp_phosphatase_cat-dom"/>
</dbReference>
<dbReference type="CDD" id="cd14526">
    <property type="entry name" value="DSP_laforin-like"/>
    <property type="match status" value="1"/>
</dbReference>
<evidence type="ECO:0000259" key="10">
    <source>
        <dbReference type="PROSITE" id="PS50054"/>
    </source>
</evidence>
<dbReference type="Gene3D" id="3.40.50.2000">
    <property type="entry name" value="Glycogen Phosphorylase B"/>
    <property type="match status" value="1"/>
</dbReference>
<dbReference type="GO" id="GO:0004721">
    <property type="term" value="F:phosphoprotein phosphatase activity"/>
    <property type="evidence" value="ECO:0007669"/>
    <property type="project" value="UniProtKB-KW"/>
</dbReference>
<dbReference type="GO" id="GO:0044042">
    <property type="term" value="P:glucan metabolic process"/>
    <property type="evidence" value="ECO:0007669"/>
    <property type="project" value="UniProtKB-ARBA"/>
</dbReference>
<dbReference type="InterPro" id="IPR045204">
    <property type="entry name" value="DSP_laforin-like"/>
</dbReference>
<protein>
    <recommendedName>
        <fullName evidence="8">Dual specificity protein phosphatase 4</fullName>
    </recommendedName>
</protein>
<dbReference type="SMART" id="SM00195">
    <property type="entry name" value="DSPc"/>
    <property type="match status" value="1"/>
</dbReference>
<dbReference type="PANTHER" id="PTHR46635">
    <property type="entry name" value="GLYCOSYL TRANSFERASE FAMILY 1 PROTEIN"/>
    <property type="match status" value="1"/>
</dbReference>